<accession>A0A0F6N5Q1</accession>
<dbReference type="InterPro" id="IPR024535">
    <property type="entry name" value="RHGA/B-epi-like_pectate_lyase"/>
</dbReference>
<evidence type="ECO:0000256" key="6">
    <source>
        <dbReference type="ARBA" id="ARBA00035731"/>
    </source>
</evidence>
<reference evidence="9" key="1">
    <citation type="submission" date="2014-04" db="EMBL/GenBank/DDBJ databases">
        <title>Complete genome sequence of Escherichia coli phage ECBP5.</title>
        <authorList>
            <person name="Lee J.S."/>
            <person name="Jang H.B."/>
            <person name="Kim K.S."/>
            <person name="Kim T.H."/>
            <person name="Park S.B."/>
            <person name="Nho S.W."/>
            <person name="Yu J.E."/>
            <person name="Yu J.E."/>
            <person name="Im S.P."/>
            <person name="Kim S.W."/>
            <person name="Jung T.S."/>
        </authorList>
    </citation>
    <scope>NUCLEOTIDE SEQUENCE [LARGE SCALE GENOMIC DNA]</scope>
</reference>
<name>A0A0F6N5Q1_9CAUD</name>
<dbReference type="InterPro" id="IPR012334">
    <property type="entry name" value="Pectin_lyas_fold"/>
</dbReference>
<evidence type="ECO:0000313" key="8">
    <source>
        <dbReference type="EMBL" id="AID17711.1"/>
    </source>
</evidence>
<organism evidence="8 9">
    <name type="scientific">Escherichia phage ECBP5</name>
    <dbReference type="NCBI Taxonomy" id="1498172"/>
    <lineage>
        <taxon>Viruses</taxon>
        <taxon>Duplodnaviria</taxon>
        <taxon>Heunggongvirae</taxon>
        <taxon>Uroviricota</taxon>
        <taxon>Caudoviricetes</taxon>
        <taxon>Autographivirales</taxon>
        <taxon>Gajwadongvirus</taxon>
        <taxon>Gajwadongvirus ECBP5</taxon>
    </lineage>
</organism>
<evidence type="ECO:0000256" key="2">
    <source>
        <dbReference type="ARBA" id="ARBA00022717"/>
    </source>
</evidence>
<dbReference type="KEGG" id="vg:24620959"/>
<comment type="subcellular location">
    <subcellularLocation>
        <location evidence="1">Virion</location>
    </subcellularLocation>
</comment>
<keyword evidence="9" id="KW-1185">Reference proteome</keyword>
<evidence type="ECO:0000256" key="1">
    <source>
        <dbReference type="ARBA" id="ARBA00004328"/>
    </source>
</evidence>
<dbReference type="GO" id="GO:0098015">
    <property type="term" value="C:virus tail"/>
    <property type="evidence" value="ECO:0007669"/>
    <property type="project" value="UniProtKB-KW"/>
</dbReference>
<dbReference type="RefSeq" id="YP_009146427.1">
    <property type="nucleotide sequence ID" value="NC_027330.1"/>
</dbReference>
<proteinExistence type="predicted"/>
<gene>
    <name evidence="8" type="ORF">ECBP5_0056</name>
</gene>
<evidence type="ECO:0000256" key="4">
    <source>
        <dbReference type="ARBA" id="ARBA00022844"/>
    </source>
</evidence>
<keyword evidence="4" id="KW-0946">Virion</keyword>
<keyword evidence="5" id="KW-1160">Virus entry into host cell</keyword>
<evidence type="ECO:0000256" key="5">
    <source>
        <dbReference type="ARBA" id="ARBA00023296"/>
    </source>
</evidence>
<dbReference type="SUPFAM" id="SSF51126">
    <property type="entry name" value="Pectin lyase-like"/>
    <property type="match status" value="1"/>
</dbReference>
<evidence type="ECO:0000256" key="3">
    <source>
        <dbReference type="ARBA" id="ARBA00022732"/>
    </source>
</evidence>
<dbReference type="OrthoDB" id="303at10239"/>
<dbReference type="Proteomes" id="UP000033808">
    <property type="component" value="Segment"/>
</dbReference>
<dbReference type="Gene3D" id="2.160.20.10">
    <property type="entry name" value="Single-stranded right-handed beta-helix, Pectin lyase-like"/>
    <property type="match status" value="1"/>
</dbReference>
<dbReference type="GO" id="GO:0098994">
    <property type="term" value="P:symbiont entry into host cell via disruption of host cell envelope"/>
    <property type="evidence" value="ECO:0007669"/>
    <property type="project" value="UniProtKB-KW"/>
</dbReference>
<keyword evidence="3" id="KW-1227">Viral tail protein</keyword>
<dbReference type="GO" id="GO:0098996">
    <property type="term" value="P:symbiont entry into host cell via disruption of host cell glycocalyx"/>
    <property type="evidence" value="ECO:0007669"/>
    <property type="project" value="UniProtKB-KW"/>
</dbReference>
<protein>
    <recommendedName>
        <fullName evidence="7">Rhamnogalacturonase A/B/Epimerase-like pectate lyase domain-containing protein</fullName>
    </recommendedName>
</protein>
<dbReference type="Pfam" id="PF12708">
    <property type="entry name" value="Pect-lyase_RHGA_epim"/>
    <property type="match status" value="1"/>
</dbReference>
<feature type="domain" description="Rhamnogalacturonase A/B/Epimerase-like pectate lyase" evidence="7">
    <location>
        <begin position="35"/>
        <end position="98"/>
    </location>
</feature>
<dbReference type="EMBL" id="KJ749827">
    <property type="protein sequence ID" value="AID17711.1"/>
    <property type="molecule type" value="Genomic_DNA"/>
</dbReference>
<keyword evidence="2" id="KW-1235">Degradation of host cell envelope components during virus entry</keyword>
<keyword evidence="6" id="KW-1238">Degradation of host capsule during virus entry</keyword>
<evidence type="ECO:0000313" key="9">
    <source>
        <dbReference type="Proteomes" id="UP000033808"/>
    </source>
</evidence>
<dbReference type="GeneID" id="24620959"/>
<dbReference type="InterPro" id="IPR011050">
    <property type="entry name" value="Pectin_lyase_fold/virulence"/>
</dbReference>
<reference evidence="8 9" key="2">
    <citation type="journal article" date="2015" name="PLoS ONE">
        <title>Complete Genomic and Lysis-Cassette Characterization of the Novel Phage, KBNP1315, which Infects Avian Pathogenic Escherichia coli (APEC).</title>
        <authorList>
            <person name="Lee J.S."/>
            <person name="Jang H.B."/>
            <person name="Kim K.S."/>
            <person name="Kim T.H."/>
            <person name="Im S.P."/>
            <person name="Kim S.W."/>
            <person name="Lazarte J.M."/>
            <person name="Kim J.S."/>
            <person name="Jung T.S."/>
        </authorList>
    </citation>
    <scope>NUCLEOTIDE SEQUENCE [LARGE SCALE GENOMIC DNA]</scope>
</reference>
<sequence length="542" mass="58832">MAKLTRVTDAFVYVKSKLAGAIQRLLEDKMTDTLSIKDFGAVGDGVHDDTDAIIAAFAAAKNKFGVIAPSGRYRVTREIPVDYALVLIGEGGNGFKGTNSSHNPSPHFGTTFVSDMASGYVFNISPAAFQFGLTLRDFSIERNESLGINNARGMRLHNVGWTGIVDNVCIDGFWEHGLVIGYIQDTHFRGCTVLRCGNEDVPSIEIVNDSNYVYFLNCHIEYSPFLFKNTGNAWEVHFTNNHFEVAQYGSSSGLPTLKYKQAPLQLGGGNMVTFNTCTIVPVSDEYLQTALGIPFDSLPYFITGSGSFVKFINCSGIAPEGSVSYMYLTGTGNKVLGGTWKDMTPRRPSIVLEDGDIANNTLAIRVAADETKLYGVLVNTRGKITDNLLTASGTASTTRRTTGILVGCSPSAPLGAVQVSGNTYDLGNRPNRYVYHRIQISGHDGGCSYFEGINAALFDLDYELYNPAANFAMWNTTSWQVTSQVNMNPGRVVMFHAGAIAGFINYSAYVKNATFNNLAVEAGASIMYKGISDGEARMFQVK</sequence>
<evidence type="ECO:0000259" key="7">
    <source>
        <dbReference type="Pfam" id="PF12708"/>
    </source>
</evidence>